<comment type="catalytic activity">
    <reaction evidence="1">
        <text>ATP + protein L-histidine = ADP + protein N-phospho-L-histidine.</text>
        <dbReference type="EC" id="2.7.13.3"/>
    </reaction>
</comment>
<dbReference type="CDD" id="cd00082">
    <property type="entry name" value="HisKA"/>
    <property type="match status" value="1"/>
</dbReference>
<comment type="caution">
    <text evidence="23">The sequence shown here is derived from an EMBL/GenBank/DDBJ whole genome shotgun (WGS) entry which is preliminary data.</text>
</comment>
<keyword evidence="14 18" id="KW-0472">Membrane</keyword>
<dbReference type="CDD" id="cd00088">
    <property type="entry name" value="HPT"/>
    <property type="match status" value="2"/>
</dbReference>
<dbReference type="InterPro" id="IPR035965">
    <property type="entry name" value="PAS-like_dom_sf"/>
</dbReference>
<dbReference type="NCBIfam" id="TIGR00229">
    <property type="entry name" value="sensory_box"/>
    <property type="match status" value="1"/>
</dbReference>
<accession>A0A557QK40</accession>
<dbReference type="SMART" id="SM00387">
    <property type="entry name" value="HATPase_c"/>
    <property type="match status" value="1"/>
</dbReference>
<dbReference type="EC" id="2.7.13.3" evidence="3"/>
<evidence type="ECO:0000256" key="15">
    <source>
        <dbReference type="PROSITE-ProRule" id="PRU00110"/>
    </source>
</evidence>
<dbReference type="GO" id="GO:0000155">
    <property type="term" value="F:phosphorelay sensor kinase activity"/>
    <property type="evidence" value="ECO:0007669"/>
    <property type="project" value="InterPro"/>
</dbReference>
<keyword evidence="13" id="KW-0902">Two-component regulatory system</keyword>
<dbReference type="InterPro" id="IPR003594">
    <property type="entry name" value="HATPase_dom"/>
</dbReference>
<dbReference type="Proteomes" id="UP000319502">
    <property type="component" value="Unassembled WGS sequence"/>
</dbReference>
<dbReference type="InterPro" id="IPR011006">
    <property type="entry name" value="CheY-like_superfamily"/>
</dbReference>
<dbReference type="EMBL" id="VMNK01000015">
    <property type="protein sequence ID" value="TVO53273.1"/>
    <property type="molecule type" value="Genomic_DNA"/>
</dbReference>
<dbReference type="InterPro" id="IPR036890">
    <property type="entry name" value="HATPase_C_sf"/>
</dbReference>
<keyword evidence="7" id="KW-0808">Transferase</keyword>
<dbReference type="InterPro" id="IPR013656">
    <property type="entry name" value="PAS_4"/>
</dbReference>
<keyword evidence="8 18" id="KW-0812">Transmembrane</keyword>
<keyword evidence="9" id="KW-0547">Nucleotide-binding</keyword>
<dbReference type="Gene3D" id="1.20.120.160">
    <property type="entry name" value="HPT domain"/>
    <property type="match status" value="2"/>
</dbReference>
<dbReference type="CDD" id="cd17546">
    <property type="entry name" value="REC_hyHK_CKI1_RcsC-like"/>
    <property type="match status" value="1"/>
</dbReference>
<dbReference type="SUPFAM" id="SSF55874">
    <property type="entry name" value="ATPase domain of HSP90 chaperone/DNA topoisomerase II/histidine kinase"/>
    <property type="match status" value="1"/>
</dbReference>
<evidence type="ECO:0000259" key="22">
    <source>
        <dbReference type="PROSITE" id="PS50894"/>
    </source>
</evidence>
<evidence type="ECO:0000256" key="4">
    <source>
        <dbReference type="ARBA" id="ARBA00022475"/>
    </source>
</evidence>
<dbReference type="SUPFAM" id="SSF55785">
    <property type="entry name" value="PYP-like sensor domain (PAS domain)"/>
    <property type="match status" value="1"/>
</dbReference>
<keyword evidence="4" id="KW-1003">Cell membrane</keyword>
<dbReference type="AlphaFoldDB" id="A0A557QK40"/>
<dbReference type="InterPro" id="IPR001789">
    <property type="entry name" value="Sig_transdc_resp-reg_receiver"/>
</dbReference>
<dbReference type="Pfam" id="PF00512">
    <property type="entry name" value="HisKA"/>
    <property type="match status" value="1"/>
</dbReference>
<organism evidence="23 24">
    <name type="scientific">Denitromonas halophila</name>
    <dbReference type="NCBI Taxonomy" id="1629404"/>
    <lineage>
        <taxon>Bacteria</taxon>
        <taxon>Pseudomonadati</taxon>
        <taxon>Pseudomonadota</taxon>
        <taxon>Betaproteobacteria</taxon>
        <taxon>Rhodocyclales</taxon>
        <taxon>Zoogloeaceae</taxon>
        <taxon>Denitromonas</taxon>
    </lineage>
</organism>
<dbReference type="CDD" id="cd16922">
    <property type="entry name" value="HATPase_EvgS-ArcB-TorS-like"/>
    <property type="match status" value="1"/>
</dbReference>
<dbReference type="InterPro" id="IPR008207">
    <property type="entry name" value="Sig_transdc_His_kin_Hpt_dom"/>
</dbReference>
<dbReference type="RefSeq" id="WP_144310514.1">
    <property type="nucleotide sequence ID" value="NZ_VMNK01000015.1"/>
</dbReference>
<evidence type="ECO:0000256" key="16">
    <source>
        <dbReference type="PROSITE-ProRule" id="PRU00169"/>
    </source>
</evidence>
<evidence type="ECO:0000256" key="8">
    <source>
        <dbReference type="ARBA" id="ARBA00022692"/>
    </source>
</evidence>
<dbReference type="SUPFAM" id="SSF47384">
    <property type="entry name" value="Homodimeric domain of signal transducing histidine kinase"/>
    <property type="match status" value="1"/>
</dbReference>
<protein>
    <recommendedName>
        <fullName evidence="3">histidine kinase</fullName>
        <ecNumber evidence="3">2.7.13.3</ecNumber>
    </recommendedName>
</protein>
<dbReference type="SUPFAM" id="SSF47226">
    <property type="entry name" value="Histidine-containing phosphotransfer domain, HPT domain"/>
    <property type="match status" value="2"/>
</dbReference>
<dbReference type="InterPro" id="IPR003661">
    <property type="entry name" value="HisK_dim/P_dom"/>
</dbReference>
<dbReference type="FunFam" id="3.30.565.10:FF:000078">
    <property type="entry name" value="Two-component sensor histidine kinase"/>
    <property type="match status" value="1"/>
</dbReference>
<feature type="domain" description="Histidine kinase" evidence="19">
    <location>
        <begin position="330"/>
        <end position="552"/>
    </location>
</feature>
<dbReference type="InterPro" id="IPR036641">
    <property type="entry name" value="HPT_dom_sf"/>
</dbReference>
<dbReference type="Pfam" id="PF01627">
    <property type="entry name" value="Hpt"/>
    <property type="match status" value="2"/>
</dbReference>
<reference evidence="23 24" key="1">
    <citation type="submission" date="2019-07" db="EMBL/GenBank/DDBJ databases">
        <title>The pathways for chlorine oxyanion respiration interact through the shared metabolite chlorate.</title>
        <authorList>
            <person name="Barnum T.P."/>
            <person name="Cheng Y."/>
            <person name="Hill K.A."/>
            <person name="Lucas L.N."/>
            <person name="Carlson H.K."/>
            <person name="Coates J.D."/>
        </authorList>
    </citation>
    <scope>NUCLEOTIDE SEQUENCE [LARGE SCALE GENOMIC DNA]</scope>
    <source>
        <strain evidence="23 24">SFB-3</strain>
    </source>
</reference>
<dbReference type="PRINTS" id="PR00344">
    <property type="entry name" value="BCTRLSENSOR"/>
</dbReference>
<evidence type="ECO:0000256" key="1">
    <source>
        <dbReference type="ARBA" id="ARBA00000085"/>
    </source>
</evidence>
<keyword evidence="12 18" id="KW-1133">Transmembrane helix</keyword>
<evidence type="ECO:0000256" key="5">
    <source>
        <dbReference type="ARBA" id="ARBA00022519"/>
    </source>
</evidence>
<dbReference type="Gene3D" id="3.40.50.2300">
    <property type="match status" value="1"/>
</dbReference>
<evidence type="ECO:0000256" key="3">
    <source>
        <dbReference type="ARBA" id="ARBA00012438"/>
    </source>
</evidence>
<dbReference type="PROSITE" id="PS50110">
    <property type="entry name" value="RESPONSE_REGULATORY"/>
    <property type="match status" value="1"/>
</dbReference>
<name>A0A557QK40_9RHOO</name>
<dbReference type="FunFam" id="1.10.287.130:FF:000038">
    <property type="entry name" value="Sensory transduction histidine kinase"/>
    <property type="match status" value="1"/>
</dbReference>
<keyword evidence="11" id="KW-0067">ATP-binding</keyword>
<dbReference type="SUPFAM" id="SSF52172">
    <property type="entry name" value="CheY-like"/>
    <property type="match status" value="1"/>
</dbReference>
<dbReference type="PROSITE" id="PS50894">
    <property type="entry name" value="HPT"/>
    <property type="match status" value="2"/>
</dbReference>
<evidence type="ECO:0000256" key="17">
    <source>
        <dbReference type="SAM" id="MobiDB-lite"/>
    </source>
</evidence>
<dbReference type="SMART" id="SM00091">
    <property type="entry name" value="PAS"/>
    <property type="match status" value="1"/>
</dbReference>
<feature type="transmembrane region" description="Helical" evidence="18">
    <location>
        <begin position="150"/>
        <end position="169"/>
    </location>
</feature>
<gene>
    <name evidence="23" type="ORF">FHP91_15910</name>
</gene>
<evidence type="ECO:0000256" key="11">
    <source>
        <dbReference type="ARBA" id="ARBA00022840"/>
    </source>
</evidence>
<feature type="modified residue" description="Phosphohistidine" evidence="15">
    <location>
        <position position="891"/>
    </location>
</feature>
<dbReference type="GO" id="GO:0005524">
    <property type="term" value="F:ATP binding"/>
    <property type="evidence" value="ECO:0007669"/>
    <property type="project" value="UniProtKB-KW"/>
</dbReference>
<evidence type="ECO:0000313" key="24">
    <source>
        <dbReference type="Proteomes" id="UP000319502"/>
    </source>
</evidence>
<evidence type="ECO:0000256" key="18">
    <source>
        <dbReference type="SAM" id="Phobius"/>
    </source>
</evidence>
<dbReference type="OrthoDB" id="219325at2"/>
<dbReference type="InterPro" id="IPR036097">
    <property type="entry name" value="HisK_dim/P_sf"/>
</dbReference>
<evidence type="ECO:0000313" key="23">
    <source>
        <dbReference type="EMBL" id="TVO53273.1"/>
    </source>
</evidence>
<dbReference type="PROSITE" id="PS50112">
    <property type="entry name" value="PAS"/>
    <property type="match status" value="1"/>
</dbReference>
<dbReference type="Pfam" id="PF02518">
    <property type="entry name" value="HATPase_c"/>
    <property type="match status" value="1"/>
</dbReference>
<evidence type="ECO:0000256" key="6">
    <source>
        <dbReference type="ARBA" id="ARBA00022553"/>
    </source>
</evidence>
<evidence type="ECO:0000256" key="9">
    <source>
        <dbReference type="ARBA" id="ARBA00022741"/>
    </source>
</evidence>
<evidence type="ECO:0000256" key="12">
    <source>
        <dbReference type="ARBA" id="ARBA00022989"/>
    </source>
</evidence>
<feature type="domain" description="PAS" evidence="21">
    <location>
        <begin position="182"/>
        <end position="228"/>
    </location>
</feature>
<feature type="modified residue" description="Phosphohistidine" evidence="15">
    <location>
        <position position="773"/>
    </location>
</feature>
<feature type="domain" description="HPt" evidence="22">
    <location>
        <begin position="734"/>
        <end position="827"/>
    </location>
</feature>
<feature type="modified residue" description="4-aspartylphosphate" evidence="16">
    <location>
        <position position="635"/>
    </location>
</feature>
<dbReference type="Gene3D" id="3.30.565.10">
    <property type="entry name" value="Histidine kinase-like ATPase, C-terminal domain"/>
    <property type="match status" value="1"/>
</dbReference>
<evidence type="ECO:0000256" key="14">
    <source>
        <dbReference type="ARBA" id="ARBA00023136"/>
    </source>
</evidence>
<comment type="subcellular location">
    <subcellularLocation>
        <location evidence="2">Cell inner membrane</location>
        <topology evidence="2">Multi-pass membrane protein</topology>
    </subcellularLocation>
</comment>
<dbReference type="PROSITE" id="PS50109">
    <property type="entry name" value="HIS_KIN"/>
    <property type="match status" value="1"/>
</dbReference>
<dbReference type="InterPro" id="IPR000014">
    <property type="entry name" value="PAS"/>
</dbReference>
<evidence type="ECO:0000256" key="7">
    <source>
        <dbReference type="ARBA" id="ARBA00022679"/>
    </source>
</evidence>
<dbReference type="PANTHER" id="PTHR43047">
    <property type="entry name" value="TWO-COMPONENT HISTIDINE PROTEIN KINASE"/>
    <property type="match status" value="1"/>
</dbReference>
<dbReference type="PANTHER" id="PTHR43047:SF72">
    <property type="entry name" value="OSMOSENSING HISTIDINE PROTEIN KINASE SLN1"/>
    <property type="match status" value="1"/>
</dbReference>
<sequence>MIRKLGAKAHIAIGLAFLVISIVLAAGFLGLIPDREAAVRDGRIALAEAIAVTAAEMTARGQVDWLAPTLRLVVKRNPDVLSAALRTEEGTIIMQAGPHAANWTLNNADMSTDTELHVPLLSGKEHWGQLELRFRPVTPEGLAGWLFNPWVKLVGFIFLSALLVFYFYLGKVLRHLDPSGAVPDRVRSALDTLTEGLLVLDRRQTVVLANRAFAEFTGQPATELIGMNAKKLPWTDSKGGDFNLKAAPWAHALHDGEVHTNNTVHMRAPDGSLHTFQINCAPILTGGRQPGGVLISLDDITSIEQNSIELEKAKDAADSANRAKSDFLANMSHEIRTPMNAILGFTEILRRGYSRDGADAARHLATIHSSGTHLLALINDILDLSKVEAGRMEVEAIDCQPYALAHQVIQAIGVRAKEKNLQLDLVVDGRIPETIQSDPARLRQILTNLIGNALKFTEHGGVTVTLALDTRNDPAALRIDVHDTGIGIAQNKVDQVFDPFVQADSSVNRRFGGTGLGLAISRRLARAMGGDVTATSVPGEGSTFSIALTTGSLEGVRLLDDAALQASVAVSADVETARWILPKNARILVVDDGAENRELVATVLGEFGLTLDEAENGQIAVDMAQAKTYDLILMDMQMPVMDGYTATRTLREAGLTTPIVALTANAMQGYEQEVIAAGCTAYLTKPVDIDALLATVAHIVGGYREGTNPTSSVTKNVGEPSVPDRSAIPSRLATKTRMHPVIGKFVLRMREQMHAIEAAQRAHDFSTLVELAHWLKGAGGTVGFDAFTEPAAELETAARANDAAQSALWVDTLRDIADRIAAPGDTPIVTPRKTKPCAPAKVIGPVRSRLEANPRLHSVIGKFIQRMHEQLPRIEAAHRAADFTELAGLAHWLKGAAGTVGFDDFTEPATELEAAAKAGNNSDCQRWINRIGALTRQMTPAGSTIDITPSRAP</sequence>
<feature type="domain" description="Response regulatory" evidence="20">
    <location>
        <begin position="586"/>
        <end position="700"/>
    </location>
</feature>
<dbReference type="GO" id="GO:0009927">
    <property type="term" value="F:histidine phosphotransfer kinase activity"/>
    <property type="evidence" value="ECO:0007669"/>
    <property type="project" value="TreeGrafter"/>
</dbReference>
<dbReference type="Pfam" id="PF08448">
    <property type="entry name" value="PAS_4"/>
    <property type="match status" value="1"/>
</dbReference>
<feature type="domain" description="HPt" evidence="22">
    <location>
        <begin position="852"/>
        <end position="945"/>
    </location>
</feature>
<dbReference type="Gene3D" id="3.30.450.20">
    <property type="entry name" value="PAS domain"/>
    <property type="match status" value="1"/>
</dbReference>
<keyword evidence="24" id="KW-1185">Reference proteome</keyword>
<feature type="region of interest" description="Disordered" evidence="17">
    <location>
        <begin position="708"/>
        <end position="727"/>
    </location>
</feature>
<keyword evidence="6 16" id="KW-0597">Phosphoprotein</keyword>
<dbReference type="Pfam" id="PF00072">
    <property type="entry name" value="Response_reg"/>
    <property type="match status" value="1"/>
</dbReference>
<proteinExistence type="predicted"/>
<dbReference type="InterPro" id="IPR005467">
    <property type="entry name" value="His_kinase_dom"/>
</dbReference>
<dbReference type="InterPro" id="IPR004358">
    <property type="entry name" value="Sig_transdc_His_kin-like_C"/>
</dbReference>
<dbReference type="Gene3D" id="1.10.287.130">
    <property type="match status" value="1"/>
</dbReference>
<evidence type="ECO:0000256" key="13">
    <source>
        <dbReference type="ARBA" id="ARBA00023012"/>
    </source>
</evidence>
<evidence type="ECO:0000259" key="20">
    <source>
        <dbReference type="PROSITE" id="PS50110"/>
    </source>
</evidence>
<feature type="transmembrane region" description="Helical" evidence="18">
    <location>
        <begin position="12"/>
        <end position="32"/>
    </location>
</feature>
<evidence type="ECO:0000259" key="21">
    <source>
        <dbReference type="PROSITE" id="PS50112"/>
    </source>
</evidence>
<evidence type="ECO:0000256" key="10">
    <source>
        <dbReference type="ARBA" id="ARBA00022777"/>
    </source>
</evidence>
<keyword evidence="10" id="KW-0418">Kinase</keyword>
<dbReference type="SMART" id="SM00448">
    <property type="entry name" value="REC"/>
    <property type="match status" value="1"/>
</dbReference>
<evidence type="ECO:0000259" key="19">
    <source>
        <dbReference type="PROSITE" id="PS50109"/>
    </source>
</evidence>
<dbReference type="CDD" id="cd00130">
    <property type="entry name" value="PAS"/>
    <property type="match status" value="1"/>
</dbReference>
<dbReference type="GO" id="GO:0005886">
    <property type="term" value="C:plasma membrane"/>
    <property type="evidence" value="ECO:0007669"/>
    <property type="project" value="UniProtKB-SubCell"/>
</dbReference>
<evidence type="ECO:0000256" key="2">
    <source>
        <dbReference type="ARBA" id="ARBA00004429"/>
    </source>
</evidence>
<keyword evidence="5" id="KW-0997">Cell inner membrane</keyword>
<dbReference type="SMART" id="SM00388">
    <property type="entry name" value="HisKA"/>
    <property type="match status" value="1"/>
</dbReference>